<gene>
    <name evidence="3" type="ORF">RDB_LOCUS115373</name>
</gene>
<proteinExistence type="predicted"/>
<dbReference type="SMART" id="SM00220">
    <property type="entry name" value="S_TKc"/>
    <property type="match status" value="1"/>
</dbReference>
<organism evidence="3 4">
    <name type="scientific">Rhizoctonia solani</name>
    <dbReference type="NCBI Taxonomy" id="456999"/>
    <lineage>
        <taxon>Eukaryota</taxon>
        <taxon>Fungi</taxon>
        <taxon>Dikarya</taxon>
        <taxon>Basidiomycota</taxon>
        <taxon>Agaricomycotina</taxon>
        <taxon>Agaricomycetes</taxon>
        <taxon>Cantharellales</taxon>
        <taxon>Ceratobasidiaceae</taxon>
        <taxon>Rhizoctonia</taxon>
    </lineage>
</organism>
<dbReference type="Gene3D" id="1.10.510.10">
    <property type="entry name" value="Transferase(Phosphotransferase) domain 1"/>
    <property type="match status" value="1"/>
</dbReference>
<dbReference type="PROSITE" id="PS50011">
    <property type="entry name" value="PROTEIN_KINASE_DOM"/>
    <property type="match status" value="1"/>
</dbReference>
<dbReference type="InterPro" id="IPR051681">
    <property type="entry name" value="Ser/Thr_Kinases-Pseudokinases"/>
</dbReference>
<evidence type="ECO:0000259" key="2">
    <source>
        <dbReference type="PROSITE" id="PS50011"/>
    </source>
</evidence>
<accession>A0A8H3CV85</accession>
<feature type="region of interest" description="Disordered" evidence="1">
    <location>
        <begin position="57"/>
        <end position="76"/>
    </location>
</feature>
<feature type="domain" description="Protein kinase" evidence="2">
    <location>
        <begin position="113"/>
        <end position="259"/>
    </location>
</feature>
<feature type="compositionally biased region" description="Low complexity" evidence="1">
    <location>
        <begin position="18"/>
        <end position="32"/>
    </location>
</feature>
<protein>
    <recommendedName>
        <fullName evidence="2">Protein kinase domain-containing protein</fullName>
    </recommendedName>
</protein>
<comment type="caution">
    <text evidence="3">The sequence shown here is derived from an EMBL/GenBank/DDBJ whole genome shotgun (WGS) entry which is preliminary data.</text>
</comment>
<dbReference type="InterPro" id="IPR001245">
    <property type="entry name" value="Ser-Thr/Tyr_kinase_cat_dom"/>
</dbReference>
<evidence type="ECO:0000256" key="1">
    <source>
        <dbReference type="SAM" id="MobiDB-lite"/>
    </source>
</evidence>
<dbReference type="InterPro" id="IPR000719">
    <property type="entry name" value="Prot_kinase_dom"/>
</dbReference>
<dbReference type="AlphaFoldDB" id="A0A8H3CV85"/>
<dbReference type="InterPro" id="IPR008271">
    <property type="entry name" value="Ser/Thr_kinase_AS"/>
</dbReference>
<evidence type="ECO:0000313" key="4">
    <source>
        <dbReference type="Proteomes" id="UP000663831"/>
    </source>
</evidence>
<sequence>MEDLFSSVHPPTRESTGNSSVSLDSDSDNVLQSDEEDSLPSPMISPRLPIQQATIDSPTIPPEEISSSPPANPPFINPVEEPKITAGMPLSDVLLHLNHHGCKDVTQDLDKSKCNEYPERIGGFGEVYRGVLRNGTKVSIKILKMMSTNGDENKLFKHAAHELYIWSKCKHPNILELIGMAKFRNQITMVSPWMEDGNLQSFLPQHSELDRCKMCVQISDSISYLHSQGVVHGDIKGDNVLVSNEGIVKVMDFGAQKDG</sequence>
<dbReference type="GO" id="GO:0004674">
    <property type="term" value="F:protein serine/threonine kinase activity"/>
    <property type="evidence" value="ECO:0007669"/>
    <property type="project" value="TreeGrafter"/>
</dbReference>
<evidence type="ECO:0000313" key="3">
    <source>
        <dbReference type="EMBL" id="CAE6497506.1"/>
    </source>
</evidence>
<dbReference type="SUPFAM" id="SSF56112">
    <property type="entry name" value="Protein kinase-like (PK-like)"/>
    <property type="match status" value="1"/>
</dbReference>
<dbReference type="GO" id="GO:0005524">
    <property type="term" value="F:ATP binding"/>
    <property type="evidence" value="ECO:0007669"/>
    <property type="project" value="InterPro"/>
</dbReference>
<dbReference type="EMBL" id="CAJMWV010004362">
    <property type="protein sequence ID" value="CAE6497506.1"/>
    <property type="molecule type" value="Genomic_DNA"/>
</dbReference>
<reference evidence="3" key="1">
    <citation type="submission" date="2021-01" db="EMBL/GenBank/DDBJ databases">
        <authorList>
            <person name="Kaushik A."/>
        </authorList>
    </citation>
    <scope>NUCLEOTIDE SEQUENCE</scope>
    <source>
        <strain evidence="3">AG3-1AP</strain>
    </source>
</reference>
<dbReference type="Pfam" id="PF07714">
    <property type="entry name" value="PK_Tyr_Ser-Thr"/>
    <property type="match status" value="1"/>
</dbReference>
<name>A0A8H3CV85_9AGAM</name>
<feature type="region of interest" description="Disordered" evidence="1">
    <location>
        <begin position="1"/>
        <end position="48"/>
    </location>
</feature>
<dbReference type="Proteomes" id="UP000663831">
    <property type="component" value="Unassembled WGS sequence"/>
</dbReference>
<dbReference type="PANTHER" id="PTHR44329">
    <property type="entry name" value="SERINE/THREONINE-PROTEIN KINASE TNNI3K-RELATED"/>
    <property type="match status" value="1"/>
</dbReference>
<feature type="non-terminal residue" evidence="3">
    <location>
        <position position="1"/>
    </location>
</feature>
<dbReference type="PROSITE" id="PS00108">
    <property type="entry name" value="PROTEIN_KINASE_ST"/>
    <property type="match status" value="1"/>
</dbReference>
<dbReference type="InterPro" id="IPR011009">
    <property type="entry name" value="Kinase-like_dom_sf"/>
</dbReference>